<gene>
    <name evidence="1" type="ORF">CRENPOLYSF1_50104</name>
</gene>
<keyword evidence="2" id="KW-1185">Reference proteome</keyword>
<protein>
    <submittedName>
        <fullName evidence="1">Uncharacterized protein</fullName>
    </submittedName>
</protein>
<accession>A0A1R4HCX1</accession>
<name>A0A1R4HCX1_9GAMM</name>
<dbReference type="Proteomes" id="UP000195667">
    <property type="component" value="Unassembled WGS sequence"/>
</dbReference>
<sequence length="61" mass="7275">MIFFVFKLCRKRNQLFALVLNYKDNSIVHFISSPYTEGGLAPYIKNYYTVLGVYFVYNHWA</sequence>
<dbReference type="EMBL" id="FUKI01000126">
    <property type="protein sequence ID" value="SJM94066.1"/>
    <property type="molecule type" value="Genomic_DNA"/>
</dbReference>
<dbReference type="AlphaFoldDB" id="A0A1R4HCX1"/>
<evidence type="ECO:0000313" key="1">
    <source>
        <dbReference type="EMBL" id="SJM94066.1"/>
    </source>
</evidence>
<organism evidence="1 2">
    <name type="scientific">Crenothrix polyspora</name>
    <dbReference type="NCBI Taxonomy" id="360316"/>
    <lineage>
        <taxon>Bacteria</taxon>
        <taxon>Pseudomonadati</taxon>
        <taxon>Pseudomonadota</taxon>
        <taxon>Gammaproteobacteria</taxon>
        <taxon>Methylococcales</taxon>
        <taxon>Crenotrichaceae</taxon>
        <taxon>Crenothrix</taxon>
    </lineage>
</organism>
<reference evidence="2" key="1">
    <citation type="submission" date="2017-02" db="EMBL/GenBank/DDBJ databases">
        <authorList>
            <person name="Daims H."/>
        </authorList>
    </citation>
    <scope>NUCLEOTIDE SEQUENCE [LARGE SCALE GENOMIC DNA]</scope>
</reference>
<evidence type="ECO:0000313" key="2">
    <source>
        <dbReference type="Proteomes" id="UP000195667"/>
    </source>
</evidence>
<proteinExistence type="predicted"/>